<reference evidence="1" key="2">
    <citation type="journal article" date="2015" name="Fish Shellfish Immunol.">
        <title>Early steps in the European eel (Anguilla anguilla)-Vibrio vulnificus interaction in the gills: Role of the RtxA13 toxin.</title>
        <authorList>
            <person name="Callol A."/>
            <person name="Pajuelo D."/>
            <person name="Ebbesson L."/>
            <person name="Teles M."/>
            <person name="MacKenzie S."/>
            <person name="Amaro C."/>
        </authorList>
    </citation>
    <scope>NUCLEOTIDE SEQUENCE</scope>
</reference>
<evidence type="ECO:0000313" key="1">
    <source>
        <dbReference type="EMBL" id="JAH22681.1"/>
    </source>
</evidence>
<sequence length="37" mass="4318">MFLFLQSLWINVSSYQNNKTCTGHAINEKETNKNLET</sequence>
<reference evidence="1" key="1">
    <citation type="submission" date="2014-11" db="EMBL/GenBank/DDBJ databases">
        <authorList>
            <person name="Amaro Gonzalez C."/>
        </authorList>
    </citation>
    <scope>NUCLEOTIDE SEQUENCE</scope>
</reference>
<accession>A0A0E9R0F5</accession>
<dbReference type="EMBL" id="GBXM01085896">
    <property type="protein sequence ID" value="JAH22681.1"/>
    <property type="molecule type" value="Transcribed_RNA"/>
</dbReference>
<proteinExistence type="predicted"/>
<organism evidence="1">
    <name type="scientific">Anguilla anguilla</name>
    <name type="common">European freshwater eel</name>
    <name type="synonym">Muraena anguilla</name>
    <dbReference type="NCBI Taxonomy" id="7936"/>
    <lineage>
        <taxon>Eukaryota</taxon>
        <taxon>Metazoa</taxon>
        <taxon>Chordata</taxon>
        <taxon>Craniata</taxon>
        <taxon>Vertebrata</taxon>
        <taxon>Euteleostomi</taxon>
        <taxon>Actinopterygii</taxon>
        <taxon>Neopterygii</taxon>
        <taxon>Teleostei</taxon>
        <taxon>Anguilliformes</taxon>
        <taxon>Anguillidae</taxon>
        <taxon>Anguilla</taxon>
    </lineage>
</organism>
<name>A0A0E9R0F5_ANGAN</name>
<dbReference type="AlphaFoldDB" id="A0A0E9R0F5"/>
<protein>
    <submittedName>
        <fullName evidence="1">Uncharacterized protein</fullName>
    </submittedName>
</protein>